<dbReference type="STRING" id="46224.B4102_0232"/>
<gene>
    <name evidence="1" type="ORF">B4102_0232</name>
</gene>
<accession>A0A150KS41</accession>
<name>A0A150KS41_9BACI</name>
<sequence>MARKNLEKEITEAVSDQEAVLIYCGPSNVFVTRYTSFRNGYPAHLKKHLEDKPFLKNLFVKPEDFTDFEMHVSDKGTQENLLFEKAREYFSKVVSK</sequence>
<comment type="caution">
    <text evidence="1">The sequence shown here is derived from an EMBL/GenBank/DDBJ whole genome shotgun (WGS) entry which is preliminary data.</text>
</comment>
<evidence type="ECO:0000313" key="2">
    <source>
        <dbReference type="Proteomes" id="UP000075666"/>
    </source>
</evidence>
<evidence type="ECO:0000313" key="1">
    <source>
        <dbReference type="EMBL" id="KYD02638.1"/>
    </source>
</evidence>
<keyword evidence="2" id="KW-1185">Reference proteome</keyword>
<dbReference type="AlphaFoldDB" id="A0A150KS41"/>
<dbReference type="Proteomes" id="UP000075666">
    <property type="component" value="Unassembled WGS sequence"/>
</dbReference>
<reference evidence="1 2" key="1">
    <citation type="submission" date="2016-01" db="EMBL/GenBank/DDBJ databases">
        <title>Genome Sequences of Twelve Sporeforming Bacillus Species Isolated from Foods.</title>
        <authorList>
            <person name="Berendsen E.M."/>
            <person name="Wells-Bennik M.H."/>
            <person name="Krawcyk A.O."/>
            <person name="De Jong A."/>
            <person name="Holsappel S."/>
            <person name="Eijlander R.T."/>
            <person name="Kuipers O.P."/>
        </authorList>
    </citation>
    <scope>NUCLEOTIDE SEQUENCE [LARGE SCALE GENOMIC DNA]</scope>
    <source>
        <strain evidence="1 2">B4102</strain>
    </source>
</reference>
<dbReference type="RefSeq" id="WP_066232640.1">
    <property type="nucleotide sequence ID" value="NZ_LQYN01000071.1"/>
</dbReference>
<organism evidence="1 2">
    <name type="scientific">Heyndrickxia sporothermodurans</name>
    <dbReference type="NCBI Taxonomy" id="46224"/>
    <lineage>
        <taxon>Bacteria</taxon>
        <taxon>Bacillati</taxon>
        <taxon>Bacillota</taxon>
        <taxon>Bacilli</taxon>
        <taxon>Bacillales</taxon>
        <taxon>Bacillaceae</taxon>
        <taxon>Heyndrickxia</taxon>
    </lineage>
</organism>
<dbReference type="PATRIC" id="fig|46224.3.peg.3594"/>
<protein>
    <submittedName>
        <fullName evidence="1">Uncharacterized protein</fullName>
    </submittedName>
</protein>
<dbReference type="EMBL" id="LQYN01000071">
    <property type="protein sequence ID" value="KYD02638.1"/>
    <property type="molecule type" value="Genomic_DNA"/>
</dbReference>
<proteinExistence type="predicted"/>